<accession>A0A4P7D313</accession>
<dbReference type="KEGG" id="ppai:E1956_39330"/>
<dbReference type="Gene3D" id="2.102.10.10">
    <property type="entry name" value="Rieske [2Fe-2S] iron-sulphur domain"/>
    <property type="match status" value="1"/>
</dbReference>
<gene>
    <name evidence="7" type="ORF">E1956_39330</name>
</gene>
<dbReference type="AlphaFoldDB" id="A0A4P7D313"/>
<sequence length="343" mass="38229">MAEQTVLNEAEKTAALAGAWRRGTKIEFRGEDEFHQCWYPVALSSAVPKGALIGAPFLDGRVIVYRTSDGVVHVKSAYCRHLGADLSVGRLVDDRIQCPFHFWRYDSTGACTEVPAGDPPPPYARLFSYPTAESLGIVWAFNGETPLHPAPHFEQGASESALMIDAFRNPLPMHVDSSIVFLNSFDLQHFRVVHGMPIEVDLSQVREHENTLSYEARVSTPEFGDVIQMRKLWGVNTVTIASETKGRKLYLMHSLCPVGPNATQGFLVNATPADCASDGEGELRALLAQSRDYSLRLVNEDAPIFDTLSFRRDNLTASDRFLAHGIRYVRQYPRAHPGREMIR</sequence>
<dbReference type="RefSeq" id="WP_134758710.1">
    <property type="nucleotide sequence ID" value="NZ_CP038151.1"/>
</dbReference>
<organism evidence="7 8">
    <name type="scientific">Paraburkholderia pallida</name>
    <dbReference type="NCBI Taxonomy" id="2547399"/>
    <lineage>
        <taxon>Bacteria</taxon>
        <taxon>Pseudomonadati</taxon>
        <taxon>Pseudomonadota</taxon>
        <taxon>Betaproteobacteria</taxon>
        <taxon>Burkholderiales</taxon>
        <taxon>Burkholderiaceae</taxon>
        <taxon>Paraburkholderia</taxon>
    </lineage>
</organism>
<dbReference type="OrthoDB" id="9790995at2"/>
<evidence type="ECO:0000313" key="8">
    <source>
        <dbReference type="Proteomes" id="UP000295727"/>
    </source>
</evidence>
<keyword evidence="3" id="KW-0560">Oxidoreductase</keyword>
<dbReference type="InterPro" id="IPR017941">
    <property type="entry name" value="Rieske_2Fe-2S"/>
</dbReference>
<dbReference type="Pfam" id="PF00355">
    <property type="entry name" value="Rieske"/>
    <property type="match status" value="1"/>
</dbReference>
<dbReference type="GO" id="GO:0051537">
    <property type="term" value="F:2 iron, 2 sulfur cluster binding"/>
    <property type="evidence" value="ECO:0007669"/>
    <property type="project" value="UniProtKB-KW"/>
</dbReference>
<keyword evidence="5" id="KW-0411">Iron-sulfur</keyword>
<evidence type="ECO:0000256" key="4">
    <source>
        <dbReference type="ARBA" id="ARBA00023004"/>
    </source>
</evidence>
<dbReference type="Proteomes" id="UP000295727">
    <property type="component" value="Chromosome 4"/>
</dbReference>
<dbReference type="EMBL" id="CP038151">
    <property type="protein sequence ID" value="QBR03211.1"/>
    <property type="molecule type" value="Genomic_DNA"/>
</dbReference>
<dbReference type="InterPro" id="IPR050584">
    <property type="entry name" value="Cholesterol_7-desaturase"/>
</dbReference>
<proteinExistence type="predicted"/>
<evidence type="ECO:0000313" key="7">
    <source>
        <dbReference type="EMBL" id="QBR03211.1"/>
    </source>
</evidence>
<dbReference type="SUPFAM" id="SSF50022">
    <property type="entry name" value="ISP domain"/>
    <property type="match status" value="1"/>
</dbReference>
<reference evidence="7 8" key="1">
    <citation type="submission" date="2019-03" db="EMBL/GenBank/DDBJ databases">
        <title>Paraburkholderia sp. 7MH5, isolated from subtropical forest soil.</title>
        <authorList>
            <person name="Gao Z.-H."/>
            <person name="Qiu L.-H."/>
        </authorList>
    </citation>
    <scope>NUCLEOTIDE SEQUENCE [LARGE SCALE GENOMIC DNA]</scope>
    <source>
        <strain evidence="7 8">7MH5</strain>
    </source>
</reference>
<dbReference type="PROSITE" id="PS51296">
    <property type="entry name" value="RIESKE"/>
    <property type="match status" value="1"/>
</dbReference>
<keyword evidence="4" id="KW-0408">Iron</keyword>
<evidence type="ECO:0000256" key="1">
    <source>
        <dbReference type="ARBA" id="ARBA00022714"/>
    </source>
</evidence>
<feature type="domain" description="Rieske" evidence="6">
    <location>
        <begin position="38"/>
        <end position="140"/>
    </location>
</feature>
<evidence type="ECO:0000259" key="6">
    <source>
        <dbReference type="PROSITE" id="PS51296"/>
    </source>
</evidence>
<dbReference type="GO" id="GO:0046872">
    <property type="term" value="F:metal ion binding"/>
    <property type="evidence" value="ECO:0007669"/>
    <property type="project" value="UniProtKB-KW"/>
</dbReference>
<name>A0A4P7D313_9BURK</name>
<evidence type="ECO:0000256" key="2">
    <source>
        <dbReference type="ARBA" id="ARBA00022723"/>
    </source>
</evidence>
<keyword evidence="8" id="KW-1185">Reference proteome</keyword>
<keyword evidence="1" id="KW-0001">2Fe-2S</keyword>
<dbReference type="PANTHER" id="PTHR21266:SF60">
    <property type="entry name" value="3-KETOSTEROID-9-ALPHA-MONOOXYGENASE, OXYGENASE COMPONENT"/>
    <property type="match status" value="1"/>
</dbReference>
<dbReference type="InterPro" id="IPR036922">
    <property type="entry name" value="Rieske_2Fe-2S_sf"/>
</dbReference>
<dbReference type="PANTHER" id="PTHR21266">
    <property type="entry name" value="IRON-SULFUR DOMAIN CONTAINING PROTEIN"/>
    <property type="match status" value="1"/>
</dbReference>
<dbReference type="GO" id="GO:0016491">
    <property type="term" value="F:oxidoreductase activity"/>
    <property type="evidence" value="ECO:0007669"/>
    <property type="project" value="UniProtKB-KW"/>
</dbReference>
<keyword evidence="2" id="KW-0479">Metal-binding</keyword>
<dbReference type="CDD" id="cd03469">
    <property type="entry name" value="Rieske_RO_Alpha_N"/>
    <property type="match status" value="1"/>
</dbReference>
<evidence type="ECO:0000256" key="3">
    <source>
        <dbReference type="ARBA" id="ARBA00023002"/>
    </source>
</evidence>
<protein>
    <submittedName>
        <fullName evidence="7">Rieske (2Fe-2S) protein</fullName>
    </submittedName>
</protein>
<evidence type="ECO:0000256" key="5">
    <source>
        <dbReference type="ARBA" id="ARBA00023014"/>
    </source>
</evidence>